<evidence type="ECO:0000256" key="2">
    <source>
        <dbReference type="ARBA" id="ARBA00022741"/>
    </source>
</evidence>
<evidence type="ECO:0000313" key="8">
    <source>
        <dbReference type="Proteomes" id="UP000250603"/>
    </source>
</evidence>
<evidence type="ECO:0000256" key="4">
    <source>
        <dbReference type="ARBA" id="ARBA00022840"/>
    </source>
</evidence>
<dbReference type="InterPro" id="IPR004007">
    <property type="entry name" value="DhaL_dom"/>
</dbReference>
<evidence type="ECO:0000256" key="1">
    <source>
        <dbReference type="ARBA" id="ARBA00022679"/>
    </source>
</evidence>
<dbReference type="Proteomes" id="UP000250603">
    <property type="component" value="Unassembled WGS sequence"/>
</dbReference>
<feature type="domain" description="DhaK" evidence="6">
    <location>
        <begin position="8"/>
        <end position="326"/>
    </location>
</feature>
<proteinExistence type="predicted"/>
<keyword evidence="1" id="KW-0808">Transferase</keyword>
<evidence type="ECO:0000259" key="6">
    <source>
        <dbReference type="PROSITE" id="PS51481"/>
    </source>
</evidence>
<dbReference type="Gene3D" id="3.30.1180.20">
    <property type="entry name" value="Dihydroxyacetone kinase, domain 2"/>
    <property type="match status" value="1"/>
</dbReference>
<name>A0ABX9F244_9ENTR</name>
<dbReference type="SUPFAM" id="SSF101473">
    <property type="entry name" value="DhaL-like"/>
    <property type="match status" value="1"/>
</dbReference>
<evidence type="ECO:0000259" key="5">
    <source>
        <dbReference type="PROSITE" id="PS51480"/>
    </source>
</evidence>
<dbReference type="Pfam" id="PF02734">
    <property type="entry name" value="Dak2"/>
    <property type="match status" value="1"/>
</dbReference>
<keyword evidence="3" id="KW-0418">Kinase</keyword>
<dbReference type="EMBL" id="QMCK01000030">
    <property type="protein sequence ID" value="RAY26974.1"/>
    <property type="molecule type" value="Genomic_DNA"/>
</dbReference>
<evidence type="ECO:0000313" key="7">
    <source>
        <dbReference type="EMBL" id="RAY26974.1"/>
    </source>
</evidence>
<dbReference type="InterPro" id="IPR036117">
    <property type="entry name" value="DhaL_dom_sf"/>
</dbReference>
<sequence length="546" mass="57586">MSRFFFNDRKQLVNDAIEGILLSAPHANLVKLDIDPAIRIVARGDWDKSRVAVISGGGSGHEPAHAGFVGKGMLTAAVCGDLFASPSVDAVLNAIVAVTGDRGCLLIVKNYTGDRLNFGLAAEKAKRYGLKVEMVIVADDIALPDNKQPRGIAGTALVHKIAGYAAEQGKSLSEVRDIAQQACDNLWSLGVAMQTCNLPGSDDEEGRIKQGHVELGLGIHGEPGASVVDTQNSKAIIDTLVTPLKAQAGEGRFAVLINNLGGVSALEMALLTKELAHSALKESIAYLIGPAPLVSALDMKGFSLTLLRLNDLFEKALHEEVETLGWQKPVAFAPLRTVAHSAIHDRVEYTPSENPQVEKSVSLVARTLIQLENRLNALDAKVGDGDTGSTFAQGARDIAQRLEEHALPLDDVSKLLLLVGERLATVMGGSSGVLMSIFFTAAGQKLHDGKSLPDALLSGLAQMKQYGGADLGDRTLIDALQPALEALQKNDLQAAAQAAQLGAEATAKMEKAGAGRSSYVNKENLDGVMDPGAVAVAEVFNVLAQR</sequence>
<dbReference type="InterPro" id="IPR050861">
    <property type="entry name" value="Dihydroxyacetone_Kinase"/>
</dbReference>
<evidence type="ECO:0000256" key="3">
    <source>
        <dbReference type="ARBA" id="ARBA00022777"/>
    </source>
</evidence>
<keyword evidence="8" id="KW-1185">Reference proteome</keyword>
<gene>
    <name evidence="7" type="ORF">DP181_09805</name>
</gene>
<dbReference type="PROSITE" id="PS51480">
    <property type="entry name" value="DHAL"/>
    <property type="match status" value="1"/>
</dbReference>
<dbReference type="Gene3D" id="1.25.40.340">
    <property type="match status" value="1"/>
</dbReference>
<accession>A0ABX9F244</accession>
<dbReference type="Gene3D" id="3.40.50.10440">
    <property type="entry name" value="Dihydroxyacetone kinase, domain 1"/>
    <property type="match status" value="1"/>
</dbReference>
<dbReference type="PANTHER" id="PTHR28629">
    <property type="entry name" value="TRIOKINASE/FMN CYCLASE"/>
    <property type="match status" value="1"/>
</dbReference>
<dbReference type="RefSeq" id="WP_023331405.1">
    <property type="nucleotide sequence ID" value="NZ_CABGMI010000008.1"/>
</dbReference>
<keyword evidence="4" id="KW-0067">ATP-binding</keyword>
<dbReference type="Pfam" id="PF02733">
    <property type="entry name" value="Dak1"/>
    <property type="match status" value="1"/>
</dbReference>
<feature type="domain" description="DhaL" evidence="5">
    <location>
        <begin position="355"/>
        <end position="545"/>
    </location>
</feature>
<organism evidence="7 8">
    <name type="scientific">Enterobacter kobei</name>
    <dbReference type="NCBI Taxonomy" id="208224"/>
    <lineage>
        <taxon>Bacteria</taxon>
        <taxon>Pseudomonadati</taxon>
        <taxon>Pseudomonadota</taxon>
        <taxon>Gammaproteobacteria</taxon>
        <taxon>Enterobacterales</taxon>
        <taxon>Enterobacteriaceae</taxon>
        <taxon>Enterobacter</taxon>
        <taxon>Enterobacter cloacae complex</taxon>
    </lineage>
</organism>
<protein>
    <submittedName>
        <fullName evidence="7">DAK2 domain-containing protein</fullName>
    </submittedName>
</protein>
<keyword evidence="2" id="KW-0547">Nucleotide-binding</keyword>
<dbReference type="SMART" id="SM01120">
    <property type="entry name" value="Dak2"/>
    <property type="match status" value="1"/>
</dbReference>
<reference evidence="7 8" key="1">
    <citation type="submission" date="2018-06" db="EMBL/GenBank/DDBJ databases">
        <title>ACT-28, a chromosomally-encoded AmpC with carbapenemase activity from Enterobacter kobei.</title>
        <authorList>
            <person name="Jousset A.B."/>
            <person name="Oueslati S."/>
            <person name="Bernabeu S."/>
            <person name="Takissian J."/>
            <person name="Creton E."/>
            <person name="Vogel A."/>
            <person name="Cotellon G."/>
            <person name="Bonnin R.A."/>
            <person name="Dortet L."/>
            <person name="Naas T."/>
        </authorList>
    </citation>
    <scope>NUCLEOTIDE SEQUENCE [LARGE SCALE GENOMIC DNA]</scope>
    <source>
        <strain evidence="7 8">149H6</strain>
    </source>
</reference>
<dbReference type="PROSITE" id="PS51481">
    <property type="entry name" value="DHAK"/>
    <property type="match status" value="1"/>
</dbReference>
<dbReference type="InterPro" id="IPR004006">
    <property type="entry name" value="DhaK_dom"/>
</dbReference>
<dbReference type="SUPFAM" id="SSF82549">
    <property type="entry name" value="DAK1/DegV-like"/>
    <property type="match status" value="1"/>
</dbReference>
<comment type="caution">
    <text evidence="7">The sequence shown here is derived from an EMBL/GenBank/DDBJ whole genome shotgun (WGS) entry which is preliminary data.</text>
</comment>
<dbReference type="PANTHER" id="PTHR28629:SF4">
    <property type="entry name" value="TRIOKINASE_FMN CYCLASE"/>
    <property type="match status" value="1"/>
</dbReference>